<dbReference type="Proteomes" id="UP000034076">
    <property type="component" value="Unassembled WGS sequence"/>
</dbReference>
<reference evidence="1 2" key="1">
    <citation type="submission" date="2015-04" db="EMBL/GenBank/DDBJ databases">
        <title>Draft genome sequence of bacteremic isolate Catabacter hongkongensis type strain HKU16T.</title>
        <authorList>
            <person name="Lau S.K."/>
            <person name="Teng J.L."/>
            <person name="Huang Y."/>
            <person name="Curreem S.O."/>
            <person name="Tsui S.K."/>
            <person name="Woo P.C."/>
        </authorList>
    </citation>
    <scope>NUCLEOTIDE SEQUENCE [LARGE SCALE GENOMIC DNA]</scope>
    <source>
        <strain evidence="1 2">HKU16</strain>
    </source>
</reference>
<evidence type="ECO:0000313" key="2">
    <source>
        <dbReference type="Proteomes" id="UP000034076"/>
    </source>
</evidence>
<dbReference type="STRING" id="270498.CHK_0131"/>
<protein>
    <submittedName>
        <fullName evidence="1">Uncharacterized protein</fullName>
    </submittedName>
</protein>
<name>A0A0M2NMY3_9FIRM</name>
<keyword evidence="2" id="KW-1185">Reference proteome</keyword>
<gene>
    <name evidence="1" type="ORF">CHK_0131</name>
</gene>
<evidence type="ECO:0000313" key="1">
    <source>
        <dbReference type="EMBL" id="KKI52361.1"/>
    </source>
</evidence>
<sequence length="42" mass="4873">MPHVRRYKKVPTQAALERIIRINIQTGYAHGDILRVLAEKCI</sequence>
<organism evidence="1 2">
    <name type="scientific">Christensenella hongkongensis</name>
    <dbReference type="NCBI Taxonomy" id="270498"/>
    <lineage>
        <taxon>Bacteria</taxon>
        <taxon>Bacillati</taxon>
        <taxon>Bacillota</taxon>
        <taxon>Clostridia</taxon>
        <taxon>Christensenellales</taxon>
        <taxon>Christensenellaceae</taxon>
        <taxon>Christensenella</taxon>
    </lineage>
</organism>
<comment type="caution">
    <text evidence="1">The sequence shown here is derived from an EMBL/GenBank/DDBJ whole genome shotgun (WGS) entry which is preliminary data.</text>
</comment>
<dbReference type="EMBL" id="LAYJ01000022">
    <property type="protein sequence ID" value="KKI52361.1"/>
    <property type="molecule type" value="Genomic_DNA"/>
</dbReference>
<dbReference type="AlphaFoldDB" id="A0A0M2NMY3"/>
<proteinExistence type="predicted"/>
<accession>A0A0M2NMY3</accession>